<sequence length="186" mass="21515">MEIYLIRHTTPAVAKGICYGQTDLEVDMNIFSSELEFIREKLPETFDAVYSSPLQRCTKLAKEFSSQIEIDPRLMEMNFGEWELQNWKDIPQDELNNWMDDFVQVSPPNGENFIELQKRTVEFLQDLLSIGPTTSAIFTHAGNIRSILSHILEIPLNNAFKIQVSYGCVVKLRYSKEMNFELVSIK</sequence>
<dbReference type="InterPro" id="IPR017578">
    <property type="entry name" value="Ribazole_CobC"/>
</dbReference>
<proteinExistence type="predicted"/>
<dbReference type="InterPro" id="IPR050275">
    <property type="entry name" value="PGM_Phosphatase"/>
</dbReference>
<dbReference type="Pfam" id="PF00300">
    <property type="entry name" value="His_Phos_1"/>
    <property type="match status" value="1"/>
</dbReference>
<dbReference type="PANTHER" id="PTHR48100">
    <property type="entry name" value="BROAD-SPECIFICITY PHOSPHATASE YOR283W-RELATED"/>
    <property type="match status" value="1"/>
</dbReference>
<comment type="caution">
    <text evidence="2">The sequence shown here is derived from an EMBL/GenBank/DDBJ whole genome shotgun (WGS) entry which is preliminary data.</text>
</comment>
<gene>
    <name evidence="2" type="ORF">ABID46_001205</name>
</gene>
<evidence type="ECO:0000256" key="1">
    <source>
        <dbReference type="NCBIfam" id="TIGR03162"/>
    </source>
</evidence>
<dbReference type="InterPro" id="IPR013078">
    <property type="entry name" value="His_Pase_superF_clade-1"/>
</dbReference>
<dbReference type="CDD" id="cd07067">
    <property type="entry name" value="HP_PGM_like"/>
    <property type="match status" value="1"/>
</dbReference>
<keyword evidence="2" id="KW-0378">Hydrolase</keyword>
<dbReference type="EC" id="3.1.3.73" evidence="1"/>
<dbReference type="NCBIfam" id="TIGR03162">
    <property type="entry name" value="ribazole_cobC"/>
    <property type="match status" value="1"/>
</dbReference>
<organism evidence="2 3">
    <name type="scientific">Moheibacter stercoris</name>
    <dbReference type="NCBI Taxonomy" id="1628251"/>
    <lineage>
        <taxon>Bacteria</taxon>
        <taxon>Pseudomonadati</taxon>
        <taxon>Bacteroidota</taxon>
        <taxon>Flavobacteriia</taxon>
        <taxon>Flavobacteriales</taxon>
        <taxon>Weeksellaceae</taxon>
        <taxon>Moheibacter</taxon>
    </lineage>
</organism>
<dbReference type="Gene3D" id="3.40.50.1240">
    <property type="entry name" value="Phosphoglycerate mutase-like"/>
    <property type="match status" value="1"/>
</dbReference>
<dbReference type="GO" id="GO:0043755">
    <property type="term" value="F:alpha-ribazole phosphatase activity"/>
    <property type="evidence" value="ECO:0007669"/>
    <property type="project" value="UniProtKB-EC"/>
</dbReference>
<dbReference type="InterPro" id="IPR029033">
    <property type="entry name" value="His_PPase_superfam"/>
</dbReference>
<dbReference type="SMART" id="SM00855">
    <property type="entry name" value="PGAM"/>
    <property type="match status" value="1"/>
</dbReference>
<evidence type="ECO:0000313" key="2">
    <source>
        <dbReference type="EMBL" id="MET3731631.1"/>
    </source>
</evidence>
<keyword evidence="3" id="KW-1185">Reference proteome</keyword>
<dbReference type="EMBL" id="JBEPMO010000005">
    <property type="protein sequence ID" value="MET3731631.1"/>
    <property type="molecule type" value="Genomic_DNA"/>
</dbReference>
<accession>A0ABV2LST6</accession>
<protein>
    <recommendedName>
        <fullName evidence="1">Alpha-ribazole phosphatase</fullName>
        <ecNumber evidence="1">3.1.3.73</ecNumber>
    </recommendedName>
</protein>
<reference evidence="2 3" key="1">
    <citation type="submission" date="2024-06" db="EMBL/GenBank/DDBJ databases">
        <title>Genomic Encyclopedia of Type Strains, Phase IV (KMG-IV): sequencing the most valuable type-strain genomes for metagenomic binning, comparative biology and taxonomic classification.</title>
        <authorList>
            <person name="Goeker M."/>
        </authorList>
    </citation>
    <scope>NUCLEOTIDE SEQUENCE [LARGE SCALE GENOMIC DNA]</scope>
    <source>
        <strain evidence="2 3">DSM 29388</strain>
    </source>
</reference>
<evidence type="ECO:0000313" key="3">
    <source>
        <dbReference type="Proteomes" id="UP001549146"/>
    </source>
</evidence>
<dbReference type="SUPFAM" id="SSF53254">
    <property type="entry name" value="Phosphoglycerate mutase-like"/>
    <property type="match status" value="1"/>
</dbReference>
<dbReference type="Proteomes" id="UP001549146">
    <property type="component" value="Unassembled WGS sequence"/>
</dbReference>
<dbReference type="PANTHER" id="PTHR48100:SF59">
    <property type="entry name" value="ADENOSYLCOBALAMIN_ALPHA-RIBAZOLE PHOSPHATASE"/>
    <property type="match status" value="1"/>
</dbReference>
<dbReference type="RefSeq" id="WP_354508079.1">
    <property type="nucleotide sequence ID" value="NZ_JBEPMO010000005.1"/>
</dbReference>
<name>A0ABV2LST6_9FLAO</name>